<dbReference type="RefSeq" id="WP_010417835.1">
    <property type="nucleotide sequence ID" value="NZ_MCRM02000006.1"/>
</dbReference>
<evidence type="ECO:0000313" key="2">
    <source>
        <dbReference type="Proteomes" id="UP000094669"/>
    </source>
</evidence>
<gene>
    <name evidence="1" type="ORF">BES34_008120</name>
</gene>
<comment type="caution">
    <text evidence="1">The sequence shown here is derived from an EMBL/GenBank/DDBJ whole genome shotgun (WGS) entry which is preliminary data.</text>
</comment>
<reference evidence="1" key="1">
    <citation type="submission" date="2018-01" db="EMBL/GenBank/DDBJ databases">
        <title>Genomic characterization of Leptospira inadai serogroup Lyme isolated from captured rat in Brazil and comparative analysis with human reference strain.</title>
        <authorList>
            <person name="Moreno L.Z."/>
            <person name="Loureiro A.P."/>
            <person name="Miraglia F."/>
            <person name="Kremer F.S."/>
            <person name="Eslabao M.R."/>
            <person name="Dellagostin O.A."/>
            <person name="Lilenbaum W."/>
            <person name="Moreno A.M."/>
        </authorList>
    </citation>
    <scope>NUCLEOTIDE SEQUENCE [LARGE SCALE GENOMIC DNA]</scope>
    <source>
        <strain evidence="1">M34/99</strain>
    </source>
</reference>
<sequence>MPAPSKEILDILGLDLFPYERRKLVQGRDIEDIPENEKLLVETEFLYNATDNGLPPSPYTVLNFDPSNPPLDHRYLWVLTSKCLFIVLEKIGPKTIKHTNITAGGKAIAGGELWFEFPRRVYINGQSGRYGYLNERAWETVIFYFNSIGYEAVSIEKM</sequence>
<protein>
    <submittedName>
        <fullName evidence="1">Uncharacterized protein</fullName>
    </submittedName>
</protein>
<dbReference type="Proteomes" id="UP000094669">
    <property type="component" value="Unassembled WGS sequence"/>
</dbReference>
<proteinExistence type="predicted"/>
<keyword evidence="2" id="KW-1185">Reference proteome</keyword>
<dbReference type="EMBL" id="MCRM02000006">
    <property type="protein sequence ID" value="PNV75587.1"/>
    <property type="molecule type" value="Genomic_DNA"/>
</dbReference>
<accession>A0ABX4YKP5</accession>
<evidence type="ECO:0000313" key="1">
    <source>
        <dbReference type="EMBL" id="PNV75587.1"/>
    </source>
</evidence>
<organism evidence="1 2">
    <name type="scientific">Leptospira inadai serovar Lyme</name>
    <dbReference type="NCBI Taxonomy" id="293084"/>
    <lineage>
        <taxon>Bacteria</taxon>
        <taxon>Pseudomonadati</taxon>
        <taxon>Spirochaetota</taxon>
        <taxon>Spirochaetia</taxon>
        <taxon>Leptospirales</taxon>
        <taxon>Leptospiraceae</taxon>
        <taxon>Leptospira</taxon>
    </lineage>
</organism>
<name>A0ABX4YKP5_9LEPT</name>